<sequence>MEIEIEAKFLNGDVNALRSALQKNGATLVHEERMMRRKNFDHTDNRLEKIGGWIRARDEGDKTTLAYKQLVDRTIEGTKEISVVVDDFDKICDLLLAIGMDNKSYQETKRERWDLNSVEVTIDTWPWIPTFVELEGKSEKELQDVAKKLGLDWAKATHGSVETAYQACYNVSEEEVDSWETITFVPVPDWLEIKRK</sequence>
<dbReference type="InterPro" id="IPR033469">
    <property type="entry name" value="CYTH-like_dom_sf"/>
</dbReference>
<dbReference type="SUPFAM" id="SSF55154">
    <property type="entry name" value="CYTH-like phosphatases"/>
    <property type="match status" value="1"/>
</dbReference>
<proteinExistence type="predicted"/>
<evidence type="ECO:0000313" key="2">
    <source>
        <dbReference type="EMBL" id="KKT37250.1"/>
    </source>
</evidence>
<dbReference type="PROSITE" id="PS51707">
    <property type="entry name" value="CYTH"/>
    <property type="match status" value="1"/>
</dbReference>
<reference evidence="2 3" key="1">
    <citation type="journal article" date="2015" name="Nature">
        <title>rRNA introns, odd ribosomes, and small enigmatic genomes across a large radiation of phyla.</title>
        <authorList>
            <person name="Brown C.T."/>
            <person name="Hug L.A."/>
            <person name="Thomas B.C."/>
            <person name="Sharon I."/>
            <person name="Castelle C.J."/>
            <person name="Singh A."/>
            <person name="Wilkins M.J."/>
            <person name="Williams K.H."/>
            <person name="Banfield J.F."/>
        </authorList>
    </citation>
    <scope>NUCLEOTIDE SEQUENCE [LARGE SCALE GENOMIC DNA]</scope>
</reference>
<comment type="caution">
    <text evidence="2">The sequence shown here is derived from an EMBL/GenBank/DDBJ whole genome shotgun (WGS) entry which is preliminary data.</text>
</comment>
<dbReference type="Proteomes" id="UP000033815">
    <property type="component" value="Unassembled WGS sequence"/>
</dbReference>
<gene>
    <name evidence="2" type="ORF">UW25_C0001G0058</name>
</gene>
<protein>
    <recommendedName>
        <fullName evidence="1">CYTH domain-containing protein</fullName>
    </recommendedName>
</protein>
<evidence type="ECO:0000259" key="1">
    <source>
        <dbReference type="PROSITE" id="PS51707"/>
    </source>
</evidence>
<accession>A0A837I8L5</accession>
<dbReference type="Pfam" id="PF01928">
    <property type="entry name" value="CYTH"/>
    <property type="match status" value="1"/>
</dbReference>
<feature type="domain" description="CYTH" evidence="1">
    <location>
        <begin position="2"/>
        <end position="171"/>
    </location>
</feature>
<dbReference type="InterPro" id="IPR023577">
    <property type="entry name" value="CYTH_domain"/>
</dbReference>
<name>A0A837I8L5_9BACT</name>
<dbReference type="Gene3D" id="2.40.320.10">
    <property type="entry name" value="Hypothetical Protein Pfu-838710-001"/>
    <property type="match status" value="1"/>
</dbReference>
<organism evidence="2 3">
    <name type="scientific">Candidatus Nomurabacteria bacterium GW2011_GWB1_44_12</name>
    <dbReference type="NCBI Taxonomy" id="1618748"/>
    <lineage>
        <taxon>Bacteria</taxon>
        <taxon>Candidatus Nomuraibacteriota</taxon>
    </lineage>
</organism>
<evidence type="ECO:0000313" key="3">
    <source>
        <dbReference type="Proteomes" id="UP000033815"/>
    </source>
</evidence>
<dbReference type="AlphaFoldDB" id="A0A837I8L5"/>
<dbReference type="EMBL" id="LCHP01000001">
    <property type="protein sequence ID" value="KKT37250.1"/>
    <property type="molecule type" value="Genomic_DNA"/>
</dbReference>